<evidence type="ECO:0000256" key="8">
    <source>
        <dbReference type="ARBA" id="ARBA00023196"/>
    </source>
</evidence>
<dbReference type="Proteomes" id="UP000199339">
    <property type="component" value="Unassembled WGS sequence"/>
</dbReference>
<dbReference type="OrthoDB" id="9812769at2"/>
<dbReference type="PANTHER" id="PTHR11693">
    <property type="entry name" value="ATP SYNTHASE GAMMA CHAIN"/>
    <property type="match status" value="1"/>
</dbReference>
<dbReference type="GO" id="GO:0046933">
    <property type="term" value="F:proton-transporting ATP synthase activity, rotational mechanism"/>
    <property type="evidence" value="ECO:0007669"/>
    <property type="project" value="InterPro"/>
</dbReference>
<sequence length="300" mass="33779">MESLEHLQKQLDSLDDLRGIVKTMKALSAANIHQYEQAVRALSGYYRTVEMGLHVVLKDFDPSSFAAVSSSEGHRLGAVIFGSDHGLCGRFNEEIVEFSLERMEGIPADKDNRRILAVGTRAAASLEHAGQAIEEEFPVPGSASQITKTVGQILLKIDEWREQGGVHYVYLFYNRHSRMQGYHPTGVELLPVNLRRFHRLEEEPWPSRSLPTYSMDRAALFRRLLDQYLFVLLFRACAESQASEHGGRLAAMQAAERNLEERLGDVTMDYRRARQTVITSELLDLVAGFEAIETDAGRSL</sequence>
<evidence type="ECO:0000256" key="3">
    <source>
        <dbReference type="ARBA" id="ARBA00007681"/>
    </source>
</evidence>
<comment type="function">
    <text evidence="1">Produces ATP from ADP in the presence of a proton gradient across the membrane. The gamma chain is believed to be important in regulating ATPase activity and the flow of protons through the CF(0) complex.</text>
</comment>
<evidence type="ECO:0000256" key="2">
    <source>
        <dbReference type="ARBA" id="ARBA00004170"/>
    </source>
</evidence>
<dbReference type="SUPFAM" id="SSF52943">
    <property type="entry name" value="ATP synthase (F1-ATPase), gamma subunit"/>
    <property type="match status" value="1"/>
</dbReference>
<dbReference type="CDD" id="cd12151">
    <property type="entry name" value="F1-ATPase_gamma"/>
    <property type="match status" value="1"/>
</dbReference>
<evidence type="ECO:0000256" key="6">
    <source>
        <dbReference type="ARBA" id="ARBA00023065"/>
    </source>
</evidence>
<dbReference type="Pfam" id="PF00231">
    <property type="entry name" value="ATP-synt"/>
    <property type="match status" value="1"/>
</dbReference>
<protein>
    <submittedName>
        <fullName evidence="10">F-type H+-transporting ATPase subunit gamma</fullName>
    </submittedName>
</protein>
<name>A0A1I4W8B1_9GAMM</name>
<proteinExistence type="inferred from homology"/>
<keyword evidence="5" id="KW-0375">Hydrogen ion transport</keyword>
<dbReference type="PANTHER" id="PTHR11693:SF22">
    <property type="entry name" value="ATP SYNTHASE SUBUNIT GAMMA, MITOCHONDRIAL"/>
    <property type="match status" value="1"/>
</dbReference>
<reference evidence="11" key="1">
    <citation type="submission" date="2016-10" db="EMBL/GenBank/DDBJ databases">
        <authorList>
            <person name="Varghese N."/>
            <person name="Submissions S."/>
        </authorList>
    </citation>
    <scope>NUCLEOTIDE SEQUENCE [LARGE SCALE GENOMIC DNA]</scope>
    <source>
        <strain evidence="11">CGMCC 1.6775</strain>
    </source>
</reference>
<dbReference type="InterPro" id="IPR035968">
    <property type="entry name" value="ATP_synth_F1_ATPase_gsu"/>
</dbReference>
<gene>
    <name evidence="10" type="ORF">SAMN04487961_2136</name>
</gene>
<evidence type="ECO:0000313" key="11">
    <source>
        <dbReference type="Proteomes" id="UP000199339"/>
    </source>
</evidence>
<dbReference type="NCBIfam" id="TIGR03323">
    <property type="entry name" value="alt_F1F0_F1_gam"/>
    <property type="match status" value="1"/>
</dbReference>
<keyword evidence="8" id="KW-0139">CF(1)</keyword>
<dbReference type="AlphaFoldDB" id="A0A1I4W8B1"/>
<dbReference type="InterPro" id="IPR000131">
    <property type="entry name" value="ATP_synth_F1_gsu"/>
</dbReference>
<keyword evidence="4" id="KW-0813">Transport</keyword>
<evidence type="ECO:0000256" key="1">
    <source>
        <dbReference type="ARBA" id="ARBA00003456"/>
    </source>
</evidence>
<keyword evidence="11" id="KW-1185">Reference proteome</keyword>
<dbReference type="GO" id="GO:0045259">
    <property type="term" value="C:proton-transporting ATP synthase complex"/>
    <property type="evidence" value="ECO:0007669"/>
    <property type="project" value="UniProtKB-KW"/>
</dbReference>
<comment type="subcellular location">
    <subcellularLocation>
        <location evidence="2">Membrane</location>
        <topology evidence="2">Peripheral membrane protein</topology>
    </subcellularLocation>
</comment>
<dbReference type="InterPro" id="IPR017709">
    <property type="entry name" value="Alt_ATP_synth_F1_gsu"/>
</dbReference>
<dbReference type="Gene3D" id="3.40.1380.10">
    <property type="match status" value="1"/>
</dbReference>
<dbReference type="RefSeq" id="WP_092002902.1">
    <property type="nucleotide sequence ID" value="NZ_FOUR01000004.1"/>
</dbReference>
<organism evidence="10 11">
    <name type="scientific">Marinobacter pelagius</name>
    <dbReference type="NCBI Taxonomy" id="379482"/>
    <lineage>
        <taxon>Bacteria</taxon>
        <taxon>Pseudomonadati</taxon>
        <taxon>Pseudomonadota</taxon>
        <taxon>Gammaproteobacteria</taxon>
        <taxon>Pseudomonadales</taxon>
        <taxon>Marinobacteraceae</taxon>
        <taxon>Marinobacter</taxon>
    </lineage>
</organism>
<keyword evidence="9" id="KW-0066">ATP synthesis</keyword>
<evidence type="ECO:0000256" key="9">
    <source>
        <dbReference type="ARBA" id="ARBA00023310"/>
    </source>
</evidence>
<evidence type="ECO:0000256" key="4">
    <source>
        <dbReference type="ARBA" id="ARBA00022448"/>
    </source>
</evidence>
<evidence type="ECO:0000256" key="5">
    <source>
        <dbReference type="ARBA" id="ARBA00022781"/>
    </source>
</evidence>
<comment type="similarity">
    <text evidence="3">Belongs to the ATPase gamma chain family.</text>
</comment>
<evidence type="ECO:0000256" key="7">
    <source>
        <dbReference type="ARBA" id="ARBA00023136"/>
    </source>
</evidence>
<evidence type="ECO:0000313" key="10">
    <source>
        <dbReference type="EMBL" id="SFN09627.1"/>
    </source>
</evidence>
<keyword evidence="7" id="KW-0472">Membrane</keyword>
<dbReference type="EMBL" id="FOUR01000004">
    <property type="protein sequence ID" value="SFN09627.1"/>
    <property type="molecule type" value="Genomic_DNA"/>
</dbReference>
<dbReference type="PRINTS" id="PR00126">
    <property type="entry name" value="ATPASEGAMMA"/>
</dbReference>
<accession>A0A1I4W8B1</accession>
<keyword evidence="6" id="KW-0406">Ion transport</keyword>
<dbReference type="Gene3D" id="1.10.287.80">
    <property type="entry name" value="ATP synthase, gamma subunit, helix hairpin domain"/>
    <property type="match status" value="1"/>
</dbReference>